<organism evidence="1 2">
    <name type="scientific">Elysia crispata</name>
    <name type="common">lettuce slug</name>
    <dbReference type="NCBI Taxonomy" id="231223"/>
    <lineage>
        <taxon>Eukaryota</taxon>
        <taxon>Metazoa</taxon>
        <taxon>Spiralia</taxon>
        <taxon>Lophotrochozoa</taxon>
        <taxon>Mollusca</taxon>
        <taxon>Gastropoda</taxon>
        <taxon>Heterobranchia</taxon>
        <taxon>Euthyneura</taxon>
        <taxon>Panpulmonata</taxon>
        <taxon>Sacoglossa</taxon>
        <taxon>Placobranchoidea</taxon>
        <taxon>Plakobranchidae</taxon>
        <taxon>Elysia</taxon>
    </lineage>
</organism>
<dbReference type="EMBL" id="JAWDGP010008044">
    <property type="protein sequence ID" value="KAK3696467.1"/>
    <property type="molecule type" value="Genomic_DNA"/>
</dbReference>
<evidence type="ECO:0000313" key="1">
    <source>
        <dbReference type="EMBL" id="KAK3696467.1"/>
    </source>
</evidence>
<name>A0AAE1CIS5_9GAST</name>
<feature type="non-terminal residue" evidence="1">
    <location>
        <position position="1"/>
    </location>
</feature>
<sequence>YKEPSASVDVITSHSLSDLNQHNYVHKMHSLLELEEITRQTLIARSFFCRMHYALDSLGNMQIVFPDIVQFKPDAQFLKDLTQNNLDLCTFELNYKVVLAFGDFLRRGGAKRARSRWCWAMTLMIGSSKILGKAICLAGDAGWEKWFKRCRLGCDAIRI</sequence>
<reference evidence="1" key="1">
    <citation type="journal article" date="2023" name="G3 (Bethesda)">
        <title>A reference genome for the long-term kleptoplast-retaining sea slug Elysia crispata morphotype clarki.</title>
        <authorList>
            <person name="Eastman K.E."/>
            <person name="Pendleton A.L."/>
            <person name="Shaikh M.A."/>
            <person name="Suttiyut T."/>
            <person name="Ogas R."/>
            <person name="Tomko P."/>
            <person name="Gavelis G."/>
            <person name="Widhalm J.R."/>
            <person name="Wisecaver J.H."/>
        </authorList>
    </citation>
    <scope>NUCLEOTIDE SEQUENCE</scope>
    <source>
        <strain evidence="1">ECLA1</strain>
    </source>
</reference>
<dbReference type="Proteomes" id="UP001283361">
    <property type="component" value="Unassembled WGS sequence"/>
</dbReference>
<dbReference type="AlphaFoldDB" id="A0AAE1CIS5"/>
<comment type="caution">
    <text evidence="1">The sequence shown here is derived from an EMBL/GenBank/DDBJ whole genome shotgun (WGS) entry which is preliminary data.</text>
</comment>
<protein>
    <submittedName>
        <fullName evidence="1">Uncharacterized protein</fullName>
    </submittedName>
</protein>
<keyword evidence="2" id="KW-1185">Reference proteome</keyword>
<gene>
    <name evidence="1" type="ORF">RRG08_046042</name>
</gene>
<proteinExistence type="predicted"/>
<evidence type="ECO:0000313" key="2">
    <source>
        <dbReference type="Proteomes" id="UP001283361"/>
    </source>
</evidence>
<accession>A0AAE1CIS5</accession>